<sequence length="118" mass="13772">MSAVSRWLGCEVFYTLGWVDDETENGLFYFDEVFIRDVIRTKYSKNTMKIHAWLTLPSLEIIDITLFTTLAFAKKQPTMLGRVITRHPDYIQGMAYKPMLVGDDFLRQTGVLKNENER</sequence>
<dbReference type="Proteomes" id="UP000284250">
    <property type="component" value="Unassembled WGS sequence"/>
</dbReference>
<protein>
    <submittedName>
        <fullName evidence="2">Uncharacterized protein</fullName>
    </submittedName>
</protein>
<name>A0A418QJ99_9BACT</name>
<keyword evidence="3" id="KW-1185">Reference proteome</keyword>
<keyword evidence="1" id="KW-1133">Transmembrane helix</keyword>
<evidence type="ECO:0000256" key="1">
    <source>
        <dbReference type="SAM" id="Phobius"/>
    </source>
</evidence>
<comment type="caution">
    <text evidence="2">The sequence shown here is derived from an EMBL/GenBank/DDBJ whole genome shotgun (WGS) entry which is preliminary data.</text>
</comment>
<keyword evidence="1" id="KW-0472">Membrane</keyword>
<evidence type="ECO:0000313" key="3">
    <source>
        <dbReference type="Proteomes" id="UP000284250"/>
    </source>
</evidence>
<organism evidence="2 3">
    <name type="scientific">Hymenobacter rubripertinctus</name>
    <dbReference type="NCBI Taxonomy" id="2029981"/>
    <lineage>
        <taxon>Bacteria</taxon>
        <taxon>Pseudomonadati</taxon>
        <taxon>Bacteroidota</taxon>
        <taxon>Cytophagia</taxon>
        <taxon>Cytophagales</taxon>
        <taxon>Hymenobacteraceae</taxon>
        <taxon>Hymenobacter</taxon>
    </lineage>
</organism>
<reference evidence="2 3" key="1">
    <citation type="submission" date="2018-09" db="EMBL/GenBank/DDBJ databases">
        <authorList>
            <person name="Zeman M."/>
            <person name="Pardy F."/>
        </authorList>
    </citation>
    <scope>NUCLEOTIDE SEQUENCE [LARGE SCALE GENOMIC DNA]</scope>
    <source>
        <strain evidence="2 3">CCM 8852</strain>
    </source>
</reference>
<proteinExistence type="predicted"/>
<keyword evidence="1" id="KW-0812">Transmembrane</keyword>
<gene>
    <name evidence="2" type="ORF">D0T11_20755</name>
</gene>
<accession>A0A418QJ99</accession>
<reference evidence="2 3" key="2">
    <citation type="submission" date="2019-01" db="EMBL/GenBank/DDBJ databases">
        <title>Hymenobacter humicola sp. nov., isolated from soils in Antarctica.</title>
        <authorList>
            <person name="Sedlacek I."/>
            <person name="Holochova P."/>
            <person name="Kralova S."/>
            <person name="Pantucek R."/>
            <person name="Stankova E."/>
            <person name="Vrbovska V."/>
            <person name="Kristofova L."/>
            <person name="Svec P."/>
            <person name="Busse H.-J."/>
        </authorList>
    </citation>
    <scope>NUCLEOTIDE SEQUENCE [LARGE SCALE GENOMIC DNA]</scope>
    <source>
        <strain evidence="2 3">CCM 8852</strain>
    </source>
</reference>
<evidence type="ECO:0000313" key="2">
    <source>
        <dbReference type="EMBL" id="RIY05224.1"/>
    </source>
</evidence>
<feature type="transmembrane region" description="Helical" evidence="1">
    <location>
        <begin position="50"/>
        <end position="73"/>
    </location>
</feature>
<dbReference type="EMBL" id="QYCN01000062">
    <property type="protein sequence ID" value="RIY05224.1"/>
    <property type="molecule type" value="Genomic_DNA"/>
</dbReference>
<dbReference type="AlphaFoldDB" id="A0A418QJ99"/>